<dbReference type="EMBL" id="CP061379">
    <property type="protein sequence ID" value="QPF92569.1"/>
    <property type="molecule type" value="Genomic_DNA"/>
</dbReference>
<gene>
    <name evidence="1" type="ORF">IC761_04555</name>
</gene>
<proteinExistence type="predicted"/>
<keyword evidence="2" id="KW-1185">Reference proteome</keyword>
<dbReference type="Pfam" id="PF11164">
    <property type="entry name" value="DUF2948"/>
    <property type="match status" value="1"/>
</dbReference>
<evidence type="ECO:0000313" key="1">
    <source>
        <dbReference type="EMBL" id="QPF92569.1"/>
    </source>
</evidence>
<organism evidence="1 2">
    <name type="scientific">Bradyrhizobium commune</name>
    <dbReference type="NCBI Taxonomy" id="83627"/>
    <lineage>
        <taxon>Bacteria</taxon>
        <taxon>Pseudomonadati</taxon>
        <taxon>Pseudomonadota</taxon>
        <taxon>Alphaproteobacteria</taxon>
        <taxon>Hyphomicrobiales</taxon>
        <taxon>Nitrobacteraceae</taxon>
        <taxon>Bradyrhizobium</taxon>
    </lineage>
</organism>
<dbReference type="RefSeq" id="WP_195802105.1">
    <property type="nucleotide sequence ID" value="NZ_CP061379.1"/>
</dbReference>
<dbReference type="KEGG" id="bcou:IC761_04555"/>
<evidence type="ECO:0000313" key="2">
    <source>
        <dbReference type="Proteomes" id="UP000594621"/>
    </source>
</evidence>
<sequence>MSPQLKLIALDADDLAVISTHVQDARVQTTDIVWRQGEKRLVVGMSRLDWEQTLAGEAEPRRLVSALRFDRVLACKSRNIDLAASEAVLDLVGIEFHPQDGRDEEPGGSALLLFAQGGAIRLDVECLECELTDLGADELGMGLGVEGRDERYTSSKQD</sequence>
<dbReference type="AlphaFoldDB" id="A0A7S9D8W9"/>
<reference evidence="1 2" key="1">
    <citation type="submission" date="2020-09" db="EMBL/GenBank/DDBJ databases">
        <title>Complete genomes of bradyrhizobia occurring on native shrubby legumes in Australia.</title>
        <authorList>
            <person name="Lafay B."/>
        </authorList>
    </citation>
    <scope>NUCLEOTIDE SEQUENCE [LARGE SCALE GENOMIC DNA]</scope>
    <source>
        <strain evidence="1 2">BDV5040</strain>
    </source>
</reference>
<dbReference type="Proteomes" id="UP000594621">
    <property type="component" value="Chromosome"/>
</dbReference>
<dbReference type="InterPro" id="IPR021335">
    <property type="entry name" value="DUF2948"/>
</dbReference>
<accession>A0A7S9D8W9</accession>
<name>A0A7S9D8W9_9BRAD</name>
<protein>
    <submittedName>
        <fullName evidence="1">DUF2948 family protein</fullName>
    </submittedName>
</protein>